<evidence type="ECO:0000259" key="5">
    <source>
        <dbReference type="PROSITE" id="PS50932"/>
    </source>
</evidence>
<dbReference type="CDD" id="cd01392">
    <property type="entry name" value="HTH_LacI"/>
    <property type="match status" value="1"/>
</dbReference>
<name>A0A329QEM6_9ACTN</name>
<dbReference type="AlphaFoldDB" id="A0A329QEM6"/>
<dbReference type="SUPFAM" id="SSF47413">
    <property type="entry name" value="lambda repressor-like DNA-binding domains"/>
    <property type="match status" value="1"/>
</dbReference>
<feature type="region of interest" description="Disordered" evidence="4">
    <location>
        <begin position="333"/>
        <end position="363"/>
    </location>
</feature>
<dbReference type="InterPro" id="IPR010982">
    <property type="entry name" value="Lambda_DNA-bd_dom_sf"/>
</dbReference>
<dbReference type="PANTHER" id="PTHR30146">
    <property type="entry name" value="LACI-RELATED TRANSCRIPTIONAL REPRESSOR"/>
    <property type="match status" value="1"/>
</dbReference>
<dbReference type="PROSITE" id="PS00356">
    <property type="entry name" value="HTH_LACI_1"/>
    <property type="match status" value="1"/>
</dbReference>
<dbReference type="GO" id="GO:0003700">
    <property type="term" value="F:DNA-binding transcription factor activity"/>
    <property type="evidence" value="ECO:0007669"/>
    <property type="project" value="TreeGrafter"/>
</dbReference>
<accession>A0A329QEM6</accession>
<feature type="domain" description="HTH lacI-type" evidence="5">
    <location>
        <begin position="2"/>
        <end position="56"/>
    </location>
</feature>
<evidence type="ECO:0000313" key="7">
    <source>
        <dbReference type="Proteomes" id="UP000250462"/>
    </source>
</evidence>
<dbReference type="EMBL" id="QMIG01000035">
    <property type="protein sequence ID" value="RAW09692.1"/>
    <property type="molecule type" value="Genomic_DNA"/>
</dbReference>
<sequence length="363" mass="38856">MVSMKDVARSAGVSVSTVSNVLNRPDYVSAANRIKVLDAITRLGYVRNNAARQLRDGRTRTVGLVVLNIANPFFIDVIRGVEETLHRAGLSVILCNSDGQPLREESNVEMLEEQQVEGVLISPVDPGSAWLAKLGDRGVPIVLLDSRADGSGQCSVSVDDVLGGRLAASHLLEQGHERLVYVSGPPLLHQVTERREGVLAAMTEAGVPADRLTVIECSELSFGAGCDAGERLLGIRPRPTAVICANDLLALGVLQVMFANGVSVPGDVALVGYDDIDFAAGSAVPLTSVRQPRYELGQTAATLLLHEVDDGPDEHEHQQIVMSPELVVRASSSPAHAGWSRSQSPWSRSQSPWSRSQSPSVRR</sequence>
<keyword evidence="2" id="KW-0238">DNA-binding</keyword>
<keyword evidence="3" id="KW-0804">Transcription</keyword>
<protein>
    <submittedName>
        <fullName evidence="6">LacI family transcriptional regulator</fullName>
    </submittedName>
</protein>
<dbReference type="OrthoDB" id="37081at2"/>
<feature type="compositionally biased region" description="Low complexity" evidence="4">
    <location>
        <begin position="339"/>
        <end position="363"/>
    </location>
</feature>
<gene>
    <name evidence="6" type="ORF">DPM12_20240</name>
</gene>
<dbReference type="Pfam" id="PF13377">
    <property type="entry name" value="Peripla_BP_3"/>
    <property type="match status" value="1"/>
</dbReference>
<comment type="caution">
    <text evidence="6">The sequence shown here is derived from an EMBL/GenBank/DDBJ whole genome shotgun (WGS) entry which is preliminary data.</text>
</comment>
<evidence type="ECO:0000256" key="4">
    <source>
        <dbReference type="SAM" id="MobiDB-lite"/>
    </source>
</evidence>
<keyword evidence="7" id="KW-1185">Reference proteome</keyword>
<dbReference type="PRINTS" id="PR00036">
    <property type="entry name" value="HTHLACI"/>
</dbReference>
<dbReference type="SUPFAM" id="SSF53822">
    <property type="entry name" value="Periplasmic binding protein-like I"/>
    <property type="match status" value="1"/>
</dbReference>
<organism evidence="6 7">
    <name type="scientific">Phytoactinopolyspora halophila</name>
    <dbReference type="NCBI Taxonomy" id="1981511"/>
    <lineage>
        <taxon>Bacteria</taxon>
        <taxon>Bacillati</taxon>
        <taxon>Actinomycetota</taxon>
        <taxon>Actinomycetes</taxon>
        <taxon>Jiangellales</taxon>
        <taxon>Jiangellaceae</taxon>
        <taxon>Phytoactinopolyspora</taxon>
    </lineage>
</organism>
<dbReference type="Proteomes" id="UP000250462">
    <property type="component" value="Unassembled WGS sequence"/>
</dbReference>
<dbReference type="PANTHER" id="PTHR30146:SF109">
    <property type="entry name" value="HTH-TYPE TRANSCRIPTIONAL REGULATOR GALS"/>
    <property type="match status" value="1"/>
</dbReference>
<dbReference type="GO" id="GO:0000976">
    <property type="term" value="F:transcription cis-regulatory region binding"/>
    <property type="evidence" value="ECO:0007669"/>
    <property type="project" value="TreeGrafter"/>
</dbReference>
<dbReference type="Gene3D" id="1.10.260.40">
    <property type="entry name" value="lambda repressor-like DNA-binding domains"/>
    <property type="match status" value="1"/>
</dbReference>
<dbReference type="SMART" id="SM00354">
    <property type="entry name" value="HTH_LACI"/>
    <property type="match status" value="1"/>
</dbReference>
<dbReference type="Gene3D" id="3.40.50.2300">
    <property type="match status" value="2"/>
</dbReference>
<dbReference type="Pfam" id="PF00356">
    <property type="entry name" value="LacI"/>
    <property type="match status" value="1"/>
</dbReference>
<dbReference type="InterPro" id="IPR028082">
    <property type="entry name" value="Peripla_BP_I"/>
</dbReference>
<reference evidence="6 7" key="1">
    <citation type="submission" date="2018-06" db="EMBL/GenBank/DDBJ databases">
        <title>Phytoactinopolyspora halophila sp. nov., a novel halophilic actinomycete isolated from a saline soil in China.</title>
        <authorList>
            <person name="Tang S.-K."/>
        </authorList>
    </citation>
    <scope>NUCLEOTIDE SEQUENCE [LARGE SCALE GENOMIC DNA]</scope>
    <source>
        <strain evidence="6 7">YIM 96934</strain>
    </source>
</reference>
<dbReference type="InterPro" id="IPR046335">
    <property type="entry name" value="LacI/GalR-like_sensor"/>
</dbReference>
<dbReference type="PROSITE" id="PS50932">
    <property type="entry name" value="HTH_LACI_2"/>
    <property type="match status" value="1"/>
</dbReference>
<evidence type="ECO:0000256" key="1">
    <source>
        <dbReference type="ARBA" id="ARBA00023015"/>
    </source>
</evidence>
<evidence type="ECO:0000313" key="6">
    <source>
        <dbReference type="EMBL" id="RAW09692.1"/>
    </source>
</evidence>
<proteinExistence type="predicted"/>
<dbReference type="CDD" id="cd06293">
    <property type="entry name" value="PBP1_LacI-like"/>
    <property type="match status" value="1"/>
</dbReference>
<dbReference type="InterPro" id="IPR000843">
    <property type="entry name" value="HTH_LacI"/>
</dbReference>
<evidence type="ECO:0000256" key="3">
    <source>
        <dbReference type="ARBA" id="ARBA00023163"/>
    </source>
</evidence>
<keyword evidence="1" id="KW-0805">Transcription regulation</keyword>
<evidence type="ECO:0000256" key="2">
    <source>
        <dbReference type="ARBA" id="ARBA00023125"/>
    </source>
</evidence>